<accession>A0ABX5QEH6</accession>
<name>A0ABX5QEH6_9MICO</name>
<proteinExistence type="predicted"/>
<dbReference type="Proteomes" id="UP000285768">
    <property type="component" value="Chromosome"/>
</dbReference>
<dbReference type="RefSeq" id="WP_128386615.1">
    <property type="nucleotide sequence ID" value="NZ_CP035037.1"/>
</dbReference>
<evidence type="ECO:0000313" key="2">
    <source>
        <dbReference type="Proteomes" id="UP000285768"/>
    </source>
</evidence>
<sequence length="127" mass="14069">MDRYQFDPAEDAWVAYLKSVQDTHVSTNVPRERPERFIEVERTGGASGLASDDAQMTFRCWAESRAAAAAFASETERLVMLARTLAGRPVGRKTVIASSVYLPDPISGADRYQFTIRAAIRGKFPTP</sequence>
<protein>
    <submittedName>
        <fullName evidence="1">Uncharacterized protein</fullName>
    </submittedName>
</protein>
<reference evidence="1 2" key="1">
    <citation type="submission" date="2019-01" db="EMBL/GenBank/DDBJ databases">
        <title>Leucobacter muris sp. nov. isolated from the nose of a laboratory mouse.</title>
        <authorList>
            <person name="Benga L."/>
            <person name="Sproeer C."/>
            <person name="Schumann P."/>
            <person name="Verbarg S."/>
            <person name="Bunk B."/>
            <person name="Engelhardt E."/>
            <person name="Benten P.M."/>
            <person name="Sager M."/>
        </authorList>
    </citation>
    <scope>NUCLEOTIDE SEQUENCE [LARGE SCALE GENOMIC DNA]</scope>
    <source>
        <strain evidence="1 2">DSM 101948</strain>
    </source>
</reference>
<organism evidence="1 2">
    <name type="scientific">Leucobacter muris</name>
    <dbReference type="NCBI Taxonomy" id="1935379"/>
    <lineage>
        <taxon>Bacteria</taxon>
        <taxon>Bacillati</taxon>
        <taxon>Actinomycetota</taxon>
        <taxon>Actinomycetes</taxon>
        <taxon>Micrococcales</taxon>
        <taxon>Microbacteriaceae</taxon>
        <taxon>Leucobacter</taxon>
    </lineage>
</organism>
<gene>
    <name evidence="1" type="ORF">Leucomu_05705</name>
</gene>
<dbReference type="EMBL" id="CP035037">
    <property type="protein sequence ID" value="QAB17483.1"/>
    <property type="molecule type" value="Genomic_DNA"/>
</dbReference>
<keyword evidence="2" id="KW-1185">Reference proteome</keyword>
<evidence type="ECO:0000313" key="1">
    <source>
        <dbReference type="EMBL" id="QAB17483.1"/>
    </source>
</evidence>